<feature type="transmembrane region" description="Helical" evidence="10">
    <location>
        <begin position="179"/>
        <end position="199"/>
    </location>
</feature>
<dbReference type="Proteomes" id="UP000014074">
    <property type="component" value="Unassembled WGS sequence"/>
</dbReference>
<keyword evidence="8 10" id="KW-0472">Membrane</keyword>
<feature type="transmembrane region" description="Helical" evidence="10">
    <location>
        <begin position="818"/>
        <end position="838"/>
    </location>
</feature>
<dbReference type="InterPro" id="IPR036640">
    <property type="entry name" value="ABC1_TM_sf"/>
</dbReference>
<feature type="transmembrane region" description="Helical" evidence="10">
    <location>
        <begin position="281"/>
        <end position="301"/>
    </location>
</feature>
<feature type="domain" description="ABC transmembrane type-1" evidence="12">
    <location>
        <begin position="56"/>
        <end position="347"/>
    </location>
</feature>
<protein>
    <submittedName>
        <fullName evidence="13">Putative multidrug resistance protein 1 protein</fullName>
    </submittedName>
</protein>
<evidence type="ECO:0000259" key="12">
    <source>
        <dbReference type="PROSITE" id="PS50929"/>
    </source>
</evidence>
<evidence type="ECO:0000256" key="4">
    <source>
        <dbReference type="ARBA" id="ARBA00022692"/>
    </source>
</evidence>
<sequence>MENHSEKSEQALRATLGSDTAPIVSSKNLRKADETSRNGYVRVFKYNDTIGWVTTAIAVVCMIVAGVLLPLMNFIFGKFVTIFNDFITGRKTPSEFRSSINQYTLYFVYLFVAKFVLAYVWTTIISINAIRITRALRLDFLKQTLRQEIGYFDSSELGSISGSINNGGNLVNQGISEKFGLTVQATTTFFAAFIVAFAVQWKLTLITLCIVPAILIVITICVTIDSRIENKLMATWSSADKLAEEVFASIRNVHAFWAYPKLSRKYESIVDDAKRLGKKKLPIYAVMFCIQFFCIYAGYGLAFWQGIHMYYRGEITAPGDIVTVILAVLLAAQGLTQIAPQIMVVAKARAAAGDLFKTIDRESQIDSLSTQGLKPSECRGDIVFDNVDFAYPSRPNVQVLKGLGLIIPANKTTAIVGASGSGKSTIIGLLERWFSPLSGSITVDGQRIEDLNIRWLRTNIRLVQQEPVLFNGTIFQNVAYGLSGTQEADFSDENKFKLVKEACEAAYAHDFIENLPKGYHTQIGERGAMLSGGQKQRLAIARSVISNPRILLLDEATSALDANAEHIVQKALSNVAVGRTMVVIAHRLSTIRDADNIVVMSKGTIVEQGTHKKLIELGGGYSRLVLAQDIGKENRSNNQQEQYTSNDHTEKANVDKAKSRSGGEDGAPEMARHKVSNYNLLKCLSIIIREQKSLRFPFAVIAVAATIGGGTYPALAVLFSRILDAFALTGDAMLHRGDFYALMFFVMALGNLVAYLILGWMSATISQGIMNYYRLDIFNNILRQKMEFFDDPDNTTGALASRLSTEPTALQDLLSSNIALILTIMVNLVSSCVLAIAYGWKLGVVLTFGALPPLVASGYVRIRLEFKLDDDTASRFANSAGIASEAVLAIRSVASLALEHEILASYEDSLRSIAKTSVRSLESKISLMEL</sequence>
<feature type="transmembrane region" description="Helical" evidence="10">
    <location>
        <begin position="50"/>
        <end position="76"/>
    </location>
</feature>
<feature type="transmembrane region" description="Helical" evidence="10">
    <location>
        <begin position="321"/>
        <end position="339"/>
    </location>
</feature>
<dbReference type="OrthoDB" id="6500128at2759"/>
<dbReference type="InterPro" id="IPR003439">
    <property type="entry name" value="ABC_transporter-like_ATP-bd"/>
</dbReference>
<dbReference type="CDD" id="cd03249">
    <property type="entry name" value="ABC_MTABC3_MDL1_MDL2"/>
    <property type="match status" value="1"/>
</dbReference>
<dbReference type="InterPro" id="IPR027417">
    <property type="entry name" value="P-loop_NTPase"/>
</dbReference>
<keyword evidence="4 10" id="KW-0812">Transmembrane</keyword>
<gene>
    <name evidence="13" type="ORF">UCRPA7_7768</name>
</gene>
<feature type="compositionally biased region" description="Polar residues" evidence="9">
    <location>
        <begin position="636"/>
        <end position="646"/>
    </location>
</feature>
<evidence type="ECO:0000256" key="9">
    <source>
        <dbReference type="SAM" id="MobiDB-lite"/>
    </source>
</evidence>
<dbReference type="EMBL" id="KB933322">
    <property type="protein sequence ID" value="EON96727.1"/>
    <property type="molecule type" value="Genomic_DNA"/>
</dbReference>
<evidence type="ECO:0000256" key="7">
    <source>
        <dbReference type="ARBA" id="ARBA00022989"/>
    </source>
</evidence>
<dbReference type="GO" id="GO:0016887">
    <property type="term" value="F:ATP hydrolysis activity"/>
    <property type="evidence" value="ECO:0007669"/>
    <property type="project" value="InterPro"/>
</dbReference>
<dbReference type="eggNOG" id="KOG0055">
    <property type="taxonomic scope" value="Eukaryota"/>
</dbReference>
<dbReference type="PROSITE" id="PS00211">
    <property type="entry name" value="ABC_TRANSPORTER_1"/>
    <property type="match status" value="1"/>
</dbReference>
<evidence type="ECO:0000256" key="8">
    <source>
        <dbReference type="ARBA" id="ARBA00023136"/>
    </source>
</evidence>
<dbReference type="Gene3D" id="1.20.1560.10">
    <property type="entry name" value="ABC transporter type 1, transmembrane domain"/>
    <property type="match status" value="1"/>
</dbReference>
<evidence type="ECO:0000259" key="11">
    <source>
        <dbReference type="PROSITE" id="PS50893"/>
    </source>
</evidence>
<dbReference type="PANTHER" id="PTHR43394">
    <property type="entry name" value="ATP-DEPENDENT PERMEASE MDL1, MITOCHONDRIAL"/>
    <property type="match status" value="1"/>
</dbReference>
<dbReference type="Pfam" id="PF00005">
    <property type="entry name" value="ABC_tran"/>
    <property type="match status" value="1"/>
</dbReference>
<comment type="similarity">
    <text evidence="3">Belongs to the ABC transporter superfamily. ABCB family. Multidrug resistance exporter (TC 3.A.1.201) subfamily.</text>
</comment>
<evidence type="ECO:0000256" key="2">
    <source>
        <dbReference type="ARBA" id="ARBA00004308"/>
    </source>
</evidence>
<dbReference type="FunFam" id="3.40.50.300:FF:001530">
    <property type="entry name" value="ABC multidrug transporter (Eurofung)"/>
    <property type="match status" value="1"/>
</dbReference>
<evidence type="ECO:0000256" key="10">
    <source>
        <dbReference type="SAM" id="Phobius"/>
    </source>
</evidence>
<dbReference type="GO" id="GO:0015421">
    <property type="term" value="F:ABC-type oligopeptide transporter activity"/>
    <property type="evidence" value="ECO:0007669"/>
    <property type="project" value="TreeGrafter"/>
</dbReference>
<dbReference type="SMART" id="SM00382">
    <property type="entry name" value="AAA"/>
    <property type="match status" value="1"/>
</dbReference>
<evidence type="ECO:0000256" key="3">
    <source>
        <dbReference type="ARBA" id="ARBA00007577"/>
    </source>
</evidence>
<dbReference type="PROSITE" id="PS50893">
    <property type="entry name" value="ABC_TRANSPORTER_2"/>
    <property type="match status" value="1"/>
</dbReference>
<evidence type="ECO:0000313" key="14">
    <source>
        <dbReference type="Proteomes" id="UP000014074"/>
    </source>
</evidence>
<evidence type="ECO:0000256" key="1">
    <source>
        <dbReference type="ARBA" id="ARBA00004141"/>
    </source>
</evidence>
<feature type="transmembrane region" description="Helical" evidence="10">
    <location>
        <begin position="696"/>
        <end position="719"/>
    </location>
</feature>
<keyword evidence="6" id="KW-0067">ATP-binding</keyword>
<dbReference type="GO" id="GO:0012505">
    <property type="term" value="C:endomembrane system"/>
    <property type="evidence" value="ECO:0007669"/>
    <property type="project" value="UniProtKB-SubCell"/>
</dbReference>
<feature type="transmembrane region" description="Helical" evidence="10">
    <location>
        <begin position="739"/>
        <end position="761"/>
    </location>
</feature>
<dbReference type="GO" id="GO:0005524">
    <property type="term" value="F:ATP binding"/>
    <property type="evidence" value="ECO:0007669"/>
    <property type="project" value="UniProtKB-KW"/>
</dbReference>
<evidence type="ECO:0000256" key="5">
    <source>
        <dbReference type="ARBA" id="ARBA00022741"/>
    </source>
</evidence>
<accession>R8BBR8</accession>
<feature type="domain" description="ABC transporter" evidence="11">
    <location>
        <begin position="382"/>
        <end position="627"/>
    </location>
</feature>
<dbReference type="SUPFAM" id="SSF52540">
    <property type="entry name" value="P-loop containing nucleoside triphosphate hydrolases"/>
    <property type="match status" value="1"/>
</dbReference>
<dbReference type="InterPro" id="IPR039421">
    <property type="entry name" value="Type_1_exporter"/>
</dbReference>
<feature type="region of interest" description="Disordered" evidence="9">
    <location>
        <begin position="635"/>
        <end position="669"/>
    </location>
</feature>
<dbReference type="InterPro" id="IPR011527">
    <property type="entry name" value="ABC1_TM_dom"/>
</dbReference>
<dbReference type="SUPFAM" id="SSF90123">
    <property type="entry name" value="ABC transporter transmembrane region"/>
    <property type="match status" value="2"/>
</dbReference>
<feature type="transmembrane region" description="Helical" evidence="10">
    <location>
        <begin position="106"/>
        <end position="130"/>
    </location>
</feature>
<dbReference type="GeneID" id="19328555"/>
<dbReference type="CDD" id="cd18577">
    <property type="entry name" value="ABC_6TM_Pgp_ABCB1_D1_like"/>
    <property type="match status" value="1"/>
</dbReference>
<organism evidence="13 14">
    <name type="scientific">Phaeoacremonium minimum (strain UCR-PA7)</name>
    <name type="common">Esca disease fungus</name>
    <name type="synonym">Togninia minima</name>
    <dbReference type="NCBI Taxonomy" id="1286976"/>
    <lineage>
        <taxon>Eukaryota</taxon>
        <taxon>Fungi</taxon>
        <taxon>Dikarya</taxon>
        <taxon>Ascomycota</taxon>
        <taxon>Pezizomycotina</taxon>
        <taxon>Sordariomycetes</taxon>
        <taxon>Sordariomycetidae</taxon>
        <taxon>Togniniales</taxon>
        <taxon>Togniniaceae</taxon>
        <taxon>Phaeoacremonium</taxon>
    </lineage>
</organism>
<dbReference type="KEGG" id="tmn:UCRPA7_7768"/>
<dbReference type="InterPro" id="IPR017871">
    <property type="entry name" value="ABC_transporter-like_CS"/>
</dbReference>
<dbReference type="Gene3D" id="3.40.50.300">
    <property type="entry name" value="P-loop containing nucleotide triphosphate hydrolases"/>
    <property type="match status" value="1"/>
</dbReference>
<dbReference type="InterPro" id="IPR003593">
    <property type="entry name" value="AAA+_ATPase"/>
</dbReference>
<keyword evidence="14" id="KW-1185">Reference proteome</keyword>
<dbReference type="GO" id="GO:0005743">
    <property type="term" value="C:mitochondrial inner membrane"/>
    <property type="evidence" value="ECO:0007669"/>
    <property type="project" value="TreeGrafter"/>
</dbReference>
<proteinExistence type="inferred from homology"/>
<keyword evidence="7 10" id="KW-1133">Transmembrane helix</keyword>
<feature type="domain" description="ABC transmembrane type-1" evidence="12">
    <location>
        <begin position="699"/>
        <end position="921"/>
    </location>
</feature>
<dbReference type="HOGENOM" id="CLU_000604_17_8_1"/>
<dbReference type="RefSeq" id="XP_007918477.1">
    <property type="nucleotide sequence ID" value="XM_007920286.1"/>
</dbReference>
<comment type="subcellular location">
    <subcellularLocation>
        <location evidence="2">Endomembrane system</location>
    </subcellularLocation>
    <subcellularLocation>
        <location evidence="1">Membrane</location>
        <topology evidence="1">Multi-pass membrane protein</topology>
    </subcellularLocation>
</comment>
<dbReference type="AlphaFoldDB" id="R8BBR8"/>
<reference evidence="14" key="1">
    <citation type="journal article" date="2013" name="Genome Announc.">
        <title>Draft genome sequence of the ascomycete Phaeoacremonium aleophilum strain UCR-PA7, a causal agent of the esca disease complex in grapevines.</title>
        <authorList>
            <person name="Blanco-Ulate B."/>
            <person name="Rolshausen P."/>
            <person name="Cantu D."/>
        </authorList>
    </citation>
    <scope>NUCLEOTIDE SEQUENCE [LARGE SCALE GENOMIC DNA]</scope>
    <source>
        <strain evidence="14">UCR-PA7</strain>
    </source>
</reference>
<evidence type="ECO:0000313" key="13">
    <source>
        <dbReference type="EMBL" id="EON96727.1"/>
    </source>
</evidence>
<evidence type="ECO:0000256" key="6">
    <source>
        <dbReference type="ARBA" id="ARBA00022840"/>
    </source>
</evidence>
<dbReference type="PROSITE" id="PS50929">
    <property type="entry name" value="ABC_TM1F"/>
    <property type="match status" value="2"/>
</dbReference>
<dbReference type="GO" id="GO:0090374">
    <property type="term" value="P:oligopeptide export from mitochondrion"/>
    <property type="evidence" value="ECO:0007669"/>
    <property type="project" value="TreeGrafter"/>
</dbReference>
<dbReference type="CDD" id="cd18578">
    <property type="entry name" value="ABC_6TM_Pgp_ABCB1_D2_like"/>
    <property type="match status" value="1"/>
</dbReference>
<dbReference type="PANTHER" id="PTHR43394:SF27">
    <property type="entry name" value="ATP-DEPENDENT TRANSLOCASE ABCB1-LIKE"/>
    <property type="match status" value="1"/>
</dbReference>
<dbReference type="Pfam" id="PF00664">
    <property type="entry name" value="ABC_membrane"/>
    <property type="match status" value="2"/>
</dbReference>
<name>R8BBR8_PHAM7</name>
<feature type="compositionally biased region" description="Basic and acidic residues" evidence="9">
    <location>
        <begin position="647"/>
        <end position="663"/>
    </location>
</feature>
<keyword evidence="5" id="KW-0547">Nucleotide-binding</keyword>
<feature type="transmembrane region" description="Helical" evidence="10">
    <location>
        <begin position="205"/>
        <end position="224"/>
    </location>
</feature>